<gene>
    <name evidence="1" type="ORF">PECUL_23A006655</name>
</gene>
<evidence type="ECO:0000313" key="1">
    <source>
        <dbReference type="EMBL" id="CAH2292155.1"/>
    </source>
</evidence>
<sequence>MSVSNYNLDVCGTPKKTGRKSLKTGSLCQVIKYSVVFFSKKSSPVAWPLSVQPRANYKQTPIHFHLNIVQLFFAEQSHRPNNISSITLCLAADCYSEQQRHNTRISRLSKPELDRDQRHFLTKIRQEFSYAMDYGITRLRPFQLNKGAV</sequence>
<proteinExistence type="predicted"/>
<reference evidence="1" key="1">
    <citation type="submission" date="2022-03" db="EMBL/GenBank/DDBJ databases">
        <authorList>
            <person name="Alioto T."/>
            <person name="Alioto T."/>
            <person name="Gomez Garrido J."/>
        </authorList>
    </citation>
    <scope>NUCLEOTIDE SEQUENCE</scope>
</reference>
<accession>A0AAD1S3P8</accession>
<organism evidence="1 2">
    <name type="scientific">Pelobates cultripes</name>
    <name type="common">Western spadefoot toad</name>
    <dbReference type="NCBI Taxonomy" id="61616"/>
    <lineage>
        <taxon>Eukaryota</taxon>
        <taxon>Metazoa</taxon>
        <taxon>Chordata</taxon>
        <taxon>Craniata</taxon>
        <taxon>Vertebrata</taxon>
        <taxon>Euteleostomi</taxon>
        <taxon>Amphibia</taxon>
        <taxon>Batrachia</taxon>
        <taxon>Anura</taxon>
        <taxon>Pelobatoidea</taxon>
        <taxon>Pelobatidae</taxon>
        <taxon>Pelobates</taxon>
    </lineage>
</organism>
<name>A0AAD1S3P8_PELCU</name>
<dbReference type="Proteomes" id="UP001295444">
    <property type="component" value="Chromosome 05"/>
</dbReference>
<dbReference type="EMBL" id="OW240916">
    <property type="protein sequence ID" value="CAH2292155.1"/>
    <property type="molecule type" value="Genomic_DNA"/>
</dbReference>
<protein>
    <submittedName>
        <fullName evidence="1">Uncharacterized protein</fullName>
    </submittedName>
</protein>
<evidence type="ECO:0000313" key="2">
    <source>
        <dbReference type="Proteomes" id="UP001295444"/>
    </source>
</evidence>
<keyword evidence="2" id="KW-1185">Reference proteome</keyword>
<dbReference type="AlphaFoldDB" id="A0AAD1S3P8"/>